<feature type="chain" id="PRO_5040897551" description="Ricin B lectin domain-containing protein" evidence="1">
    <location>
        <begin position="28"/>
        <end position="177"/>
    </location>
</feature>
<proteinExistence type="predicted"/>
<comment type="caution">
    <text evidence="2">The sequence shown here is derived from an EMBL/GenBank/DDBJ whole genome shotgun (WGS) entry which is preliminary data.</text>
</comment>
<dbReference type="EMBL" id="BSSD01000001">
    <property type="protein sequence ID" value="GLW89870.1"/>
    <property type="molecule type" value="Genomic_DNA"/>
</dbReference>
<keyword evidence="1" id="KW-0732">Signal</keyword>
<keyword evidence="3" id="KW-1185">Reference proteome</keyword>
<evidence type="ECO:0000313" key="3">
    <source>
        <dbReference type="Proteomes" id="UP001165042"/>
    </source>
</evidence>
<reference evidence="2" key="1">
    <citation type="submission" date="2023-02" db="EMBL/GenBank/DDBJ databases">
        <title>Actinokineospora globicatena NBRC 15670.</title>
        <authorList>
            <person name="Ichikawa N."/>
            <person name="Sato H."/>
            <person name="Tonouchi N."/>
        </authorList>
    </citation>
    <scope>NUCLEOTIDE SEQUENCE</scope>
    <source>
        <strain evidence="2">NBRC 15670</strain>
    </source>
</reference>
<accession>A0A9W6V525</accession>
<protein>
    <recommendedName>
        <fullName evidence="4">Ricin B lectin domain-containing protein</fullName>
    </recommendedName>
</protein>
<dbReference type="SUPFAM" id="SSF50370">
    <property type="entry name" value="Ricin B-like lectins"/>
    <property type="match status" value="1"/>
</dbReference>
<name>A0A9W6V525_9PSEU</name>
<dbReference type="RefSeq" id="WP_285607403.1">
    <property type="nucleotide sequence ID" value="NZ_BSSD01000001.1"/>
</dbReference>
<dbReference type="Proteomes" id="UP001165042">
    <property type="component" value="Unassembled WGS sequence"/>
</dbReference>
<organism evidence="2 3">
    <name type="scientific">Actinokineospora globicatena</name>
    <dbReference type="NCBI Taxonomy" id="103729"/>
    <lineage>
        <taxon>Bacteria</taxon>
        <taxon>Bacillati</taxon>
        <taxon>Actinomycetota</taxon>
        <taxon>Actinomycetes</taxon>
        <taxon>Pseudonocardiales</taxon>
        <taxon>Pseudonocardiaceae</taxon>
        <taxon>Actinokineospora</taxon>
    </lineage>
</organism>
<dbReference type="AlphaFoldDB" id="A0A9W6V525"/>
<dbReference type="InterPro" id="IPR035992">
    <property type="entry name" value="Ricin_B-like_lectins"/>
</dbReference>
<evidence type="ECO:0000256" key="1">
    <source>
        <dbReference type="SAM" id="SignalP"/>
    </source>
</evidence>
<dbReference type="Gene3D" id="2.80.10.50">
    <property type="match status" value="1"/>
</dbReference>
<evidence type="ECO:0008006" key="4">
    <source>
        <dbReference type="Google" id="ProtNLM"/>
    </source>
</evidence>
<feature type="signal peptide" evidence="1">
    <location>
        <begin position="1"/>
        <end position="27"/>
    </location>
</feature>
<evidence type="ECO:0000313" key="2">
    <source>
        <dbReference type="EMBL" id="GLW89870.1"/>
    </source>
</evidence>
<gene>
    <name evidence="2" type="ORF">Aglo03_06860</name>
</gene>
<sequence>MPVFTRAVAVISLVLVSLVAPNVIASADDDFPRKPFVMQADEYKQCAAVGPWMSVVKKYQIVGVACDSNQLNQRWTYDSDRWHIVSWDPHHFGMCITADGGQLMLEKCDKSLLFGKEFQQWTVQVMTGGDGDFRCVVTAGKRFISPNRDNFWNVEVNEGPVVFPHSKDVISFIPLWT</sequence>
<dbReference type="PROSITE" id="PS50231">
    <property type="entry name" value="RICIN_B_LECTIN"/>
    <property type="match status" value="1"/>
</dbReference>